<feature type="non-terminal residue" evidence="3">
    <location>
        <position position="131"/>
    </location>
</feature>
<dbReference type="PANTHER" id="PTHR13018">
    <property type="entry name" value="PROBABLE MEMBRANE PROTEIN DUF221-RELATED"/>
    <property type="match status" value="1"/>
</dbReference>
<evidence type="ECO:0000313" key="4">
    <source>
        <dbReference type="EMBL" id="CAK9182289.1"/>
    </source>
</evidence>
<evidence type="ECO:0000259" key="2">
    <source>
        <dbReference type="Pfam" id="PF13967"/>
    </source>
</evidence>
<keyword evidence="1" id="KW-0472">Membrane</keyword>
<keyword evidence="1" id="KW-0812">Transmembrane</keyword>
<keyword evidence="5" id="KW-1185">Reference proteome</keyword>
<feature type="domain" description="CSC1/OSCA1-like N-terminal transmembrane" evidence="2">
    <location>
        <begin position="6"/>
        <end position="131"/>
    </location>
</feature>
<comment type="caution">
    <text evidence="3">The sequence shown here is derived from an EMBL/GenBank/DDBJ whole genome shotgun (WGS) entry which is preliminary data.</text>
</comment>
<dbReference type="Proteomes" id="UP001642360">
    <property type="component" value="Unassembled WGS sequence"/>
</dbReference>
<feature type="transmembrane region" description="Helical" evidence="1">
    <location>
        <begin position="88"/>
        <end position="109"/>
    </location>
</feature>
<organism evidence="3 5">
    <name type="scientific">Ilex paraguariensis</name>
    <name type="common">yerba mate</name>
    <dbReference type="NCBI Taxonomy" id="185542"/>
    <lineage>
        <taxon>Eukaryota</taxon>
        <taxon>Viridiplantae</taxon>
        <taxon>Streptophyta</taxon>
        <taxon>Embryophyta</taxon>
        <taxon>Tracheophyta</taxon>
        <taxon>Spermatophyta</taxon>
        <taxon>Magnoliopsida</taxon>
        <taxon>eudicotyledons</taxon>
        <taxon>Gunneridae</taxon>
        <taxon>Pentapetalae</taxon>
        <taxon>asterids</taxon>
        <taxon>campanulids</taxon>
        <taxon>Aquifoliales</taxon>
        <taxon>Aquifoliaceae</taxon>
        <taxon>Ilex</taxon>
    </lineage>
</organism>
<dbReference type="InterPro" id="IPR045122">
    <property type="entry name" value="Csc1-like"/>
</dbReference>
<reference evidence="3 5" key="1">
    <citation type="submission" date="2024-02" db="EMBL/GenBank/DDBJ databases">
        <authorList>
            <person name="Vignale AGUSTIN F."/>
            <person name="Sosa J E."/>
            <person name="Modenutti C."/>
        </authorList>
    </citation>
    <scope>NUCLEOTIDE SEQUENCE [LARGE SCALE GENOMIC DNA]</scope>
</reference>
<dbReference type="EMBL" id="CAUOFW020008291">
    <property type="protein sequence ID" value="CAK9182289.1"/>
    <property type="molecule type" value="Genomic_DNA"/>
</dbReference>
<keyword evidence="1" id="KW-1133">Transmembrane helix</keyword>
<dbReference type="PANTHER" id="PTHR13018:SF141">
    <property type="entry name" value="OS01G0950900 PROTEIN"/>
    <property type="match status" value="1"/>
</dbReference>
<proteinExistence type="predicted"/>
<dbReference type="Pfam" id="PF13967">
    <property type="entry name" value="RSN1_TM"/>
    <property type="match status" value="1"/>
</dbReference>
<evidence type="ECO:0000313" key="3">
    <source>
        <dbReference type="EMBL" id="CAK9151651.1"/>
    </source>
</evidence>
<gene>
    <name evidence="3" type="ORF">ILEXP_LOCUS19818</name>
    <name evidence="4" type="ORF">ILEXP_LOCUS52427</name>
</gene>
<evidence type="ECO:0000313" key="5">
    <source>
        <dbReference type="Proteomes" id="UP001642360"/>
    </source>
</evidence>
<dbReference type="InterPro" id="IPR032880">
    <property type="entry name" value="CSC1/OSCA1-like_N"/>
</dbReference>
<name>A0ABC8S360_9AQUA</name>
<evidence type="ECO:0000256" key="1">
    <source>
        <dbReference type="SAM" id="Phobius"/>
    </source>
</evidence>
<dbReference type="EMBL" id="CAUOFW020002164">
    <property type="protein sequence ID" value="CAK9151651.1"/>
    <property type="molecule type" value="Genomic_DNA"/>
</dbReference>
<sequence>MNAESLLASAAINIGLSLFILSLFSILKKKPSNAPIYYPRRLSLNLDIPIHRLLPSVDWIRRAVWVSEEEILENCGLDVLVFIRLFKFGINFFVVCSLVGLLVLLPLNYTGNEDPSSMDSFTISNITNGSN</sequence>
<dbReference type="AlphaFoldDB" id="A0ABC8S360"/>
<protein>
    <recommendedName>
        <fullName evidence="2">CSC1/OSCA1-like N-terminal transmembrane domain-containing protein</fullName>
    </recommendedName>
</protein>
<accession>A0ABC8S360</accession>
<feature type="transmembrane region" description="Helical" evidence="1">
    <location>
        <begin position="6"/>
        <end position="27"/>
    </location>
</feature>